<keyword evidence="2" id="KW-0472">Membrane</keyword>
<evidence type="ECO:0000256" key="1">
    <source>
        <dbReference type="SAM" id="MobiDB-lite"/>
    </source>
</evidence>
<dbReference type="InterPro" id="IPR009937">
    <property type="entry name" value="Phage_holin_3_6"/>
</dbReference>
<evidence type="ECO:0000313" key="4">
    <source>
        <dbReference type="Proteomes" id="UP000295096"/>
    </source>
</evidence>
<dbReference type="EMBL" id="SMSJ01000035">
    <property type="protein sequence ID" value="TDH60560.1"/>
    <property type="molecule type" value="Genomic_DNA"/>
</dbReference>
<name>A0A4R5QBT3_9PROT</name>
<sequence length="202" mass="21237">MRPSAAAARCRIPPPWARRAGSRAGRTTRRGRPPSPRPRWAAPPPAAQPRPGRPARSRMPVEEGAAMPSDMNRAPERDRSVADLFGNAIGQISTLFRKEVQLARAELGEKLGDAAGAVTPLAAGGGLLLGALIVLLFALVSLLVSFGIATGWAELIVGLVAAIAGYALIRGGLSQLKTSNLVPSRTTTQLSRDAQVAKEQIQ</sequence>
<feature type="region of interest" description="Disordered" evidence="1">
    <location>
        <begin position="1"/>
        <end position="74"/>
    </location>
</feature>
<dbReference type="AlphaFoldDB" id="A0A4R5QBT3"/>
<proteinExistence type="predicted"/>
<organism evidence="3 4">
    <name type="scientific">Dankookia rubra</name>
    <dbReference type="NCBI Taxonomy" id="1442381"/>
    <lineage>
        <taxon>Bacteria</taxon>
        <taxon>Pseudomonadati</taxon>
        <taxon>Pseudomonadota</taxon>
        <taxon>Alphaproteobacteria</taxon>
        <taxon>Acetobacterales</taxon>
        <taxon>Roseomonadaceae</taxon>
        <taxon>Dankookia</taxon>
    </lineage>
</organism>
<evidence type="ECO:0000313" key="3">
    <source>
        <dbReference type="EMBL" id="TDH60560.1"/>
    </source>
</evidence>
<keyword evidence="2" id="KW-1133">Transmembrane helix</keyword>
<reference evidence="3 4" key="1">
    <citation type="journal article" date="2016" name="J. Microbiol.">
        <title>Dankookia rubra gen. nov., sp. nov., an alphaproteobacterium isolated from sediment of a shallow stream.</title>
        <authorList>
            <person name="Kim W.H."/>
            <person name="Kim D.H."/>
            <person name="Kang K."/>
            <person name="Ahn T.Y."/>
        </authorList>
    </citation>
    <scope>NUCLEOTIDE SEQUENCE [LARGE SCALE GENOMIC DNA]</scope>
    <source>
        <strain evidence="3 4">JCM30602</strain>
    </source>
</reference>
<comment type="caution">
    <text evidence="3">The sequence shown here is derived from an EMBL/GenBank/DDBJ whole genome shotgun (WGS) entry which is preliminary data.</text>
</comment>
<feature type="compositionally biased region" description="Pro residues" evidence="1">
    <location>
        <begin position="33"/>
        <end position="52"/>
    </location>
</feature>
<keyword evidence="2" id="KW-0812">Transmembrane</keyword>
<gene>
    <name evidence="3" type="ORF">E2C06_21180</name>
</gene>
<dbReference type="Pfam" id="PF07332">
    <property type="entry name" value="Phage_holin_3_6"/>
    <property type="match status" value="1"/>
</dbReference>
<evidence type="ECO:0000256" key="2">
    <source>
        <dbReference type="SAM" id="Phobius"/>
    </source>
</evidence>
<dbReference type="Proteomes" id="UP000295096">
    <property type="component" value="Unassembled WGS sequence"/>
</dbReference>
<protein>
    <submittedName>
        <fullName evidence="3">Phage holin family protein</fullName>
    </submittedName>
</protein>
<accession>A0A4R5QBT3</accession>
<feature type="transmembrane region" description="Helical" evidence="2">
    <location>
        <begin position="152"/>
        <end position="169"/>
    </location>
</feature>
<feature type="transmembrane region" description="Helical" evidence="2">
    <location>
        <begin position="127"/>
        <end position="146"/>
    </location>
</feature>
<dbReference type="OrthoDB" id="8253466at2"/>
<keyword evidence="4" id="KW-1185">Reference proteome</keyword>